<feature type="region of interest" description="Disordered" evidence="1">
    <location>
        <begin position="89"/>
        <end position="113"/>
    </location>
</feature>
<dbReference type="Pfam" id="PF07916">
    <property type="entry name" value="TraG_N"/>
    <property type="match status" value="1"/>
</dbReference>
<feature type="transmembrane region" description="Helical" evidence="2">
    <location>
        <begin position="409"/>
        <end position="427"/>
    </location>
</feature>
<feature type="transmembrane region" description="Helical" evidence="2">
    <location>
        <begin position="465"/>
        <end position="483"/>
    </location>
</feature>
<dbReference type="OrthoDB" id="5645662at2"/>
<accession>A0A2N5Y4N6</accession>
<feature type="compositionally biased region" description="Low complexity" evidence="1">
    <location>
        <begin position="95"/>
        <end position="113"/>
    </location>
</feature>
<gene>
    <name evidence="4" type="ORF">CWI75_08095</name>
</gene>
<keyword evidence="2" id="KW-1133">Transmembrane helix</keyword>
<comment type="caution">
    <text evidence="4">The sequence shown here is derived from an EMBL/GenBank/DDBJ whole genome shotgun (WGS) entry which is preliminary data.</text>
</comment>
<evidence type="ECO:0000313" key="4">
    <source>
        <dbReference type="EMBL" id="PLW83347.1"/>
    </source>
</evidence>
<feature type="domain" description="TraG N-terminal Proteobacteria" evidence="3">
    <location>
        <begin position="8"/>
        <end position="492"/>
    </location>
</feature>
<keyword evidence="5" id="KW-1185">Reference proteome</keyword>
<reference evidence="5" key="1">
    <citation type="submission" date="2017-11" db="EMBL/GenBank/DDBJ databases">
        <title>The draft genome sequence of Chromatocurvus sp. F02.</title>
        <authorList>
            <person name="Du Z.-J."/>
            <person name="Chang Y.-Q."/>
        </authorList>
    </citation>
    <scope>NUCLEOTIDE SEQUENCE [LARGE SCALE GENOMIC DNA]</scope>
    <source>
        <strain evidence="5">F02</strain>
    </source>
</reference>
<organism evidence="4 5">
    <name type="scientific">Kineobactrum sediminis</name>
    <dbReference type="NCBI Taxonomy" id="1905677"/>
    <lineage>
        <taxon>Bacteria</taxon>
        <taxon>Pseudomonadati</taxon>
        <taxon>Pseudomonadota</taxon>
        <taxon>Gammaproteobacteria</taxon>
        <taxon>Cellvibrionales</taxon>
        <taxon>Halieaceae</taxon>
        <taxon>Kineobactrum</taxon>
    </lineage>
</organism>
<proteinExistence type="predicted"/>
<dbReference type="Proteomes" id="UP000234845">
    <property type="component" value="Unassembled WGS sequence"/>
</dbReference>
<feature type="transmembrane region" description="Helical" evidence="2">
    <location>
        <begin position="68"/>
        <end position="87"/>
    </location>
</feature>
<feature type="transmembrane region" description="Helical" evidence="2">
    <location>
        <begin position="381"/>
        <end position="402"/>
    </location>
</feature>
<evidence type="ECO:0000313" key="5">
    <source>
        <dbReference type="Proteomes" id="UP000234845"/>
    </source>
</evidence>
<dbReference type="AlphaFoldDB" id="A0A2N5Y4N6"/>
<evidence type="ECO:0000256" key="2">
    <source>
        <dbReference type="SAM" id="Phobius"/>
    </source>
</evidence>
<dbReference type="InterPro" id="IPR012931">
    <property type="entry name" value="TraG_N_Proteobacteria"/>
</dbReference>
<keyword evidence="2" id="KW-0472">Membrane</keyword>
<dbReference type="EMBL" id="PKLZ01000003">
    <property type="protein sequence ID" value="PLW83347.1"/>
    <property type="molecule type" value="Genomic_DNA"/>
</dbReference>
<name>A0A2N5Y4N6_9GAMM</name>
<evidence type="ECO:0000256" key="1">
    <source>
        <dbReference type="SAM" id="MobiDB-lite"/>
    </source>
</evidence>
<protein>
    <submittedName>
        <fullName evidence="4">Conjugal transfer protein TraG</fullName>
    </submittedName>
</protein>
<dbReference type="RefSeq" id="WP_101520947.1">
    <property type="nucleotide sequence ID" value="NZ_PKLZ01000003.1"/>
</dbReference>
<feature type="transmembrane region" description="Helical" evidence="2">
    <location>
        <begin position="133"/>
        <end position="156"/>
    </location>
</feature>
<evidence type="ECO:0000259" key="3">
    <source>
        <dbReference type="Pfam" id="PF07916"/>
    </source>
</evidence>
<feature type="transmembrane region" description="Helical" evidence="2">
    <location>
        <begin position="16"/>
        <end position="41"/>
    </location>
</feature>
<sequence length="521" mass="55903">MSVDSYLELFTTLFGWAFYGVLWDVLVSTGIVYLPFLGILIDNWREPAQGGEFGSVTGLSLRRMEIDLFIALLVVVLAGQPAALTPLNAGTLSHQPQPTATDPTPATATASDSQSTYGVTGFTGSPATVNLPVWWYAVLSMSSGLNHAVIAGLPVASDLRTYEQQARLATITDPRLRQAVSDFFSHCYIPARSRFQSAQPSSPAITALLTTYGPDDPDWLGSHVYRDTPGYYDEMRPPKQIPGWPYNALRDTEYDPAAPPVWGKPTCKQWWEEGTAGLRQQLIDEADLTAAGLSGLVVSIAPGLATELQQDAVARAVLTNAPPSWSNNELVAGNTANTGWLATAENLVKGGLATGGVVTASGLFSVTMTAVLQALPMVQALMLLSIYALLPMIVVLSCYSLAMMVTGAMAILTVKFWTVLWYLAMWVDQNLIGAMYPDVNVFLQIFANPGEHDAKRMLLNMITTSLYLGLPLLWSGMMAWAGIHVGRALSAASAPLTLPSESAGRQGAAMGKAVVSRAGRR</sequence>
<keyword evidence="2" id="KW-0812">Transmembrane</keyword>
<feature type="transmembrane region" description="Helical" evidence="2">
    <location>
        <begin position="352"/>
        <end position="375"/>
    </location>
</feature>